<dbReference type="Pfam" id="PF02518">
    <property type="entry name" value="HATPase_c"/>
    <property type="match status" value="1"/>
</dbReference>
<dbReference type="PRINTS" id="PR00344">
    <property type="entry name" value="BCTRLSENSOR"/>
</dbReference>
<dbReference type="Pfam" id="PF08448">
    <property type="entry name" value="PAS_4"/>
    <property type="match status" value="1"/>
</dbReference>
<dbReference type="GO" id="GO:0004673">
    <property type="term" value="F:protein histidine kinase activity"/>
    <property type="evidence" value="ECO:0007669"/>
    <property type="project" value="UniProtKB-EC"/>
</dbReference>
<dbReference type="KEGG" id="ccot:CCAX7_19250"/>
<comment type="catalytic activity">
    <reaction evidence="1">
        <text>ATP + protein L-histidine = ADP + protein N-phospho-L-histidine.</text>
        <dbReference type="EC" id="2.7.13.3"/>
    </reaction>
</comment>
<dbReference type="InterPro" id="IPR000014">
    <property type="entry name" value="PAS"/>
</dbReference>
<keyword evidence="3" id="KW-0808">Transferase</keyword>
<dbReference type="GO" id="GO:0000160">
    <property type="term" value="P:phosphorelay signal transduction system"/>
    <property type="evidence" value="ECO:0007669"/>
    <property type="project" value="UniProtKB-KW"/>
</dbReference>
<dbReference type="InterPro" id="IPR004358">
    <property type="entry name" value="Sig_transdc_His_kin-like_C"/>
</dbReference>
<evidence type="ECO:0000256" key="7">
    <source>
        <dbReference type="ARBA" id="ARBA00023012"/>
    </source>
</evidence>
<proteinExistence type="predicted"/>
<dbReference type="PROSITE" id="PS50109">
    <property type="entry name" value="HIS_KIN"/>
    <property type="match status" value="1"/>
</dbReference>
<keyword evidence="9" id="KW-1185">Reference proteome</keyword>
<accession>A0A402D5A2</accession>
<dbReference type="SMART" id="SM00387">
    <property type="entry name" value="HATPase_c"/>
    <property type="match status" value="1"/>
</dbReference>
<dbReference type="EMBL" id="AP025739">
    <property type="protein sequence ID" value="BDI29874.1"/>
    <property type="molecule type" value="Genomic_DNA"/>
</dbReference>
<dbReference type="Proteomes" id="UP000287394">
    <property type="component" value="Chromosome"/>
</dbReference>
<dbReference type="RefSeq" id="WP_165864618.1">
    <property type="nucleotide sequence ID" value="NZ_AP025739.1"/>
</dbReference>
<organism evidence="8 9">
    <name type="scientific">Capsulimonas corticalis</name>
    <dbReference type="NCBI Taxonomy" id="2219043"/>
    <lineage>
        <taxon>Bacteria</taxon>
        <taxon>Bacillati</taxon>
        <taxon>Armatimonadota</taxon>
        <taxon>Armatimonadia</taxon>
        <taxon>Capsulimonadales</taxon>
        <taxon>Capsulimonadaceae</taxon>
        <taxon>Capsulimonas</taxon>
    </lineage>
</organism>
<evidence type="ECO:0000256" key="1">
    <source>
        <dbReference type="ARBA" id="ARBA00000085"/>
    </source>
</evidence>
<dbReference type="InterPro" id="IPR013656">
    <property type="entry name" value="PAS_4"/>
</dbReference>
<protein>
    <recommendedName>
        <fullName evidence="2">histidine kinase</fullName>
        <ecNumber evidence="2">2.7.13.3</ecNumber>
    </recommendedName>
</protein>
<dbReference type="InterPro" id="IPR003594">
    <property type="entry name" value="HATPase_dom"/>
</dbReference>
<keyword evidence="5" id="KW-0418">Kinase</keyword>
<keyword evidence="7" id="KW-0902">Two-component regulatory system</keyword>
<dbReference type="Gene3D" id="3.30.450.20">
    <property type="entry name" value="PAS domain"/>
    <property type="match status" value="1"/>
</dbReference>
<dbReference type="Gene3D" id="1.10.287.130">
    <property type="match status" value="1"/>
</dbReference>
<dbReference type="SUPFAM" id="SSF55874">
    <property type="entry name" value="ATPase domain of HSP90 chaperone/DNA topoisomerase II/histidine kinase"/>
    <property type="match status" value="1"/>
</dbReference>
<name>A0A402D5A2_9BACT</name>
<dbReference type="EC" id="2.7.13.3" evidence="2"/>
<dbReference type="InterPro" id="IPR035965">
    <property type="entry name" value="PAS-like_dom_sf"/>
</dbReference>
<dbReference type="GO" id="GO:0005524">
    <property type="term" value="F:ATP binding"/>
    <property type="evidence" value="ECO:0007669"/>
    <property type="project" value="UniProtKB-KW"/>
</dbReference>
<dbReference type="InterPro" id="IPR005467">
    <property type="entry name" value="His_kinase_dom"/>
</dbReference>
<evidence type="ECO:0000313" key="9">
    <source>
        <dbReference type="Proteomes" id="UP000287394"/>
    </source>
</evidence>
<keyword evidence="4" id="KW-0547">Nucleotide-binding</keyword>
<evidence type="ECO:0000256" key="2">
    <source>
        <dbReference type="ARBA" id="ARBA00012438"/>
    </source>
</evidence>
<dbReference type="PANTHER" id="PTHR43065">
    <property type="entry name" value="SENSOR HISTIDINE KINASE"/>
    <property type="match status" value="1"/>
</dbReference>
<evidence type="ECO:0000313" key="8">
    <source>
        <dbReference type="EMBL" id="BDI29874.1"/>
    </source>
</evidence>
<evidence type="ECO:0000256" key="5">
    <source>
        <dbReference type="ARBA" id="ARBA00022777"/>
    </source>
</evidence>
<keyword evidence="6" id="KW-0067">ATP-binding</keyword>
<evidence type="ECO:0000256" key="3">
    <source>
        <dbReference type="ARBA" id="ARBA00022679"/>
    </source>
</evidence>
<dbReference type="NCBIfam" id="TIGR00229">
    <property type="entry name" value="sensory_box"/>
    <property type="match status" value="1"/>
</dbReference>
<dbReference type="SUPFAM" id="SSF55785">
    <property type="entry name" value="PYP-like sensor domain (PAS domain)"/>
    <property type="match status" value="1"/>
</dbReference>
<dbReference type="Gene3D" id="3.30.565.10">
    <property type="entry name" value="Histidine kinase-like ATPase, C-terminal domain"/>
    <property type="match status" value="1"/>
</dbReference>
<gene>
    <name evidence="8" type="ORF">CCAX7_19250</name>
</gene>
<dbReference type="InterPro" id="IPR036890">
    <property type="entry name" value="HATPase_C_sf"/>
</dbReference>
<dbReference type="CDD" id="cd00130">
    <property type="entry name" value="PAS"/>
    <property type="match status" value="1"/>
</dbReference>
<dbReference type="PANTHER" id="PTHR43065:SF46">
    <property type="entry name" value="C4-DICARBOXYLATE TRANSPORT SENSOR PROTEIN DCTB"/>
    <property type="match status" value="1"/>
</dbReference>
<dbReference type="PROSITE" id="PS50112">
    <property type="entry name" value="PAS"/>
    <property type="match status" value="1"/>
</dbReference>
<dbReference type="AlphaFoldDB" id="A0A402D5A2"/>
<evidence type="ECO:0000256" key="4">
    <source>
        <dbReference type="ARBA" id="ARBA00022741"/>
    </source>
</evidence>
<evidence type="ECO:0000256" key="6">
    <source>
        <dbReference type="ARBA" id="ARBA00022840"/>
    </source>
</evidence>
<reference evidence="8 9" key="1">
    <citation type="journal article" date="2019" name="Int. J. Syst. Evol. Microbiol.">
        <title>Capsulimonas corticalis gen. nov., sp. nov., an aerobic capsulated bacterium, of a novel bacterial order, Capsulimonadales ord. nov., of the class Armatimonadia of the phylum Armatimonadetes.</title>
        <authorList>
            <person name="Li J."/>
            <person name="Kudo C."/>
            <person name="Tonouchi A."/>
        </authorList>
    </citation>
    <scope>NUCLEOTIDE SEQUENCE [LARGE SCALE GENOMIC DNA]</scope>
    <source>
        <strain evidence="8 9">AX-7</strain>
    </source>
</reference>
<sequence length="691" mass="75296">MAHLNRRDFDAYNRQTVVSVQREIATRLQARLRNLTGFSDQWSVWGEPPADRWRFDVQLFEKAYPECRSIALTDANARIQRSVETTPGSDPQSAPGRVLFSNLSDSDRTALAIATKTGTPVVLTCRNHGQDNPSLQVVLPLSHQSRRDGYFVACFDTMREIQTVSKHLAPGYDIAVYAGDQRIFHRAKLEPTPAQSVWVQEAAAPYGGQTLRTRLWPSPSMADTVTTSYVGLAFVAGVSVSLLLAWLVALTIANRRRADESAEINHALEMQIAERLIAEQELQRISAETEVIFASIPSILIGADADGVVTTWNAAARLAFGVASSDALGEPLERCAVAWRWEQISEAVAECRESGAMVTLEHVHFQRTDKSEGVLQLRITPIRLPGGGDNEGLLILGTDITEQQILETQLAQSQKLESIGQLAAGIAHEINTPIQYVGDNTRFLGDAFQDLKGMIDCYEQLIDIAALAGAPAAQLERAKEALADADAPYLMEEIPKAISQSLEGVERVAHLVRAMKDFSHPSSGEKTLVDINRAIDSTITVARNEWKYVAEMALDLDPALPMIPCLPGEMNQVILNMVVNAAHAIGDVVGSDGGDKGEIRIRTRQDGDWIEIRISDTGSGMSEEVKNRIFDPFFTTKEVGRGTGQGLSISRAVIIERHGGAIAVETAIGSGTTFSIRLPISGGQNLQSEAA</sequence>